<evidence type="ECO:0000259" key="1">
    <source>
        <dbReference type="SMART" id="SM00587"/>
    </source>
</evidence>
<comment type="caution">
    <text evidence="2">The sequence shown here is derived from an EMBL/GenBank/DDBJ whole genome shotgun (WGS) entry which is preliminary data.</text>
</comment>
<dbReference type="InterPro" id="IPR011009">
    <property type="entry name" value="Kinase-like_dom_sf"/>
</dbReference>
<dbReference type="AlphaFoldDB" id="A0AAV1KTQ3"/>
<dbReference type="Pfam" id="PF02958">
    <property type="entry name" value="EcKL"/>
    <property type="match status" value="1"/>
</dbReference>
<dbReference type="Proteomes" id="UP001314205">
    <property type="component" value="Unassembled WGS sequence"/>
</dbReference>
<gene>
    <name evidence="2" type="ORF">PARMNEM_LOCUS6918</name>
</gene>
<accession>A0AAV1KTQ3</accession>
<reference evidence="2 3" key="1">
    <citation type="submission" date="2023-11" db="EMBL/GenBank/DDBJ databases">
        <authorList>
            <person name="Hedman E."/>
            <person name="Englund M."/>
            <person name="Stromberg M."/>
            <person name="Nyberg Akerstrom W."/>
            <person name="Nylinder S."/>
            <person name="Jareborg N."/>
            <person name="Kallberg Y."/>
            <person name="Kronander E."/>
        </authorList>
    </citation>
    <scope>NUCLEOTIDE SEQUENCE [LARGE SCALE GENOMIC DNA]</scope>
</reference>
<sequence length="408" mass="48253">MHPEDKCCEFNKQKKVCSNREKLPANLLKALNRIAQKEGYLSHEIFNRTISTEGGNYLAVLYEVDIKGKTCEGEKETNIFIKYIISDEHMNIVDISELYFKELFFYRDMSEIFTELQIEAGVPLEERYKVVKSYSESSTEAIILQNVAKEGFATFYRMDVMPLKFAEMAVQQLARFHGLSFVTQQKRPEYFERKIKTLKQSFQLNDNFKAFCRNMFNYSVEGLDVEVRNKLEQALPELLENYIKYLNGDKMKVKCLCHGDYRMNNILMKIKEGEVTEVIPVDYQLLNYGTPITDFIYFVFGATDKEFRRNHLKHLKDMYFETMDNFLKYFEIDIDSVYPRKEFERDYVECLDYGLQVVLFIIPFVFTLESDVPDLSKTEITDVKLNLDHRYYERLQGVVDDMTEYGKL</sequence>
<dbReference type="InterPro" id="IPR015897">
    <property type="entry name" value="CHK_kinase-like"/>
</dbReference>
<evidence type="ECO:0000313" key="2">
    <source>
        <dbReference type="EMBL" id="CAK1585895.1"/>
    </source>
</evidence>
<protein>
    <recommendedName>
        <fullName evidence="1">CHK kinase-like domain-containing protein</fullName>
    </recommendedName>
</protein>
<organism evidence="2 3">
    <name type="scientific">Parnassius mnemosyne</name>
    <name type="common">clouded apollo</name>
    <dbReference type="NCBI Taxonomy" id="213953"/>
    <lineage>
        <taxon>Eukaryota</taxon>
        <taxon>Metazoa</taxon>
        <taxon>Ecdysozoa</taxon>
        <taxon>Arthropoda</taxon>
        <taxon>Hexapoda</taxon>
        <taxon>Insecta</taxon>
        <taxon>Pterygota</taxon>
        <taxon>Neoptera</taxon>
        <taxon>Endopterygota</taxon>
        <taxon>Lepidoptera</taxon>
        <taxon>Glossata</taxon>
        <taxon>Ditrysia</taxon>
        <taxon>Papilionoidea</taxon>
        <taxon>Papilionidae</taxon>
        <taxon>Parnassiinae</taxon>
        <taxon>Parnassini</taxon>
        <taxon>Parnassius</taxon>
        <taxon>Driopa</taxon>
    </lineage>
</organism>
<feature type="domain" description="CHK kinase-like" evidence="1">
    <location>
        <begin position="142"/>
        <end position="329"/>
    </location>
</feature>
<proteinExistence type="predicted"/>
<dbReference type="SMART" id="SM00587">
    <property type="entry name" value="CHK"/>
    <property type="match status" value="1"/>
</dbReference>
<dbReference type="PANTHER" id="PTHR11012:SF30">
    <property type="entry name" value="PROTEIN KINASE-LIKE DOMAIN-CONTAINING"/>
    <property type="match status" value="1"/>
</dbReference>
<dbReference type="Gene3D" id="3.90.1200.10">
    <property type="match status" value="1"/>
</dbReference>
<dbReference type="SUPFAM" id="SSF56112">
    <property type="entry name" value="Protein kinase-like (PK-like)"/>
    <property type="match status" value="1"/>
</dbReference>
<keyword evidence="3" id="KW-1185">Reference proteome</keyword>
<name>A0AAV1KTQ3_9NEOP</name>
<dbReference type="EMBL" id="CAVLGL010000080">
    <property type="protein sequence ID" value="CAK1585895.1"/>
    <property type="molecule type" value="Genomic_DNA"/>
</dbReference>
<dbReference type="PANTHER" id="PTHR11012">
    <property type="entry name" value="PROTEIN KINASE-LIKE DOMAIN-CONTAINING"/>
    <property type="match status" value="1"/>
</dbReference>
<dbReference type="InterPro" id="IPR004119">
    <property type="entry name" value="EcKL"/>
</dbReference>
<evidence type="ECO:0000313" key="3">
    <source>
        <dbReference type="Proteomes" id="UP001314205"/>
    </source>
</evidence>